<name>A0A2W5N9B6_RHOSU</name>
<reference evidence="3 4" key="1">
    <citation type="submission" date="2017-08" db="EMBL/GenBank/DDBJ databases">
        <title>Infants hospitalized years apart are colonized by the same room-sourced microbial strains.</title>
        <authorList>
            <person name="Brooks B."/>
            <person name="Olm M.R."/>
            <person name="Firek B.A."/>
            <person name="Baker R."/>
            <person name="Thomas B.C."/>
            <person name="Morowitz M.J."/>
            <person name="Banfield J.F."/>
        </authorList>
    </citation>
    <scope>NUCLEOTIDE SEQUENCE [LARGE SCALE GENOMIC DNA]</scope>
    <source>
        <strain evidence="3">S2_005_002_R2_34</strain>
    </source>
</reference>
<organism evidence="3 4">
    <name type="scientific">Rhodovulum sulfidophilum</name>
    <name type="common">Rhodobacter sulfidophilus</name>
    <dbReference type="NCBI Taxonomy" id="35806"/>
    <lineage>
        <taxon>Bacteria</taxon>
        <taxon>Pseudomonadati</taxon>
        <taxon>Pseudomonadota</taxon>
        <taxon>Alphaproteobacteria</taxon>
        <taxon>Rhodobacterales</taxon>
        <taxon>Paracoccaceae</taxon>
        <taxon>Rhodovulum</taxon>
    </lineage>
</organism>
<keyword evidence="2" id="KW-0812">Transmembrane</keyword>
<feature type="compositionally biased region" description="Pro residues" evidence="1">
    <location>
        <begin position="153"/>
        <end position="162"/>
    </location>
</feature>
<keyword evidence="2" id="KW-0472">Membrane</keyword>
<feature type="transmembrane region" description="Helical" evidence="2">
    <location>
        <begin position="49"/>
        <end position="71"/>
    </location>
</feature>
<evidence type="ECO:0000313" key="4">
    <source>
        <dbReference type="Proteomes" id="UP000249185"/>
    </source>
</evidence>
<proteinExistence type="predicted"/>
<dbReference type="Proteomes" id="UP000249185">
    <property type="component" value="Unassembled WGS sequence"/>
</dbReference>
<gene>
    <name evidence="3" type="ORF">DI556_08400</name>
</gene>
<protein>
    <submittedName>
        <fullName evidence="3">Uncharacterized protein</fullName>
    </submittedName>
</protein>
<evidence type="ECO:0000256" key="1">
    <source>
        <dbReference type="SAM" id="MobiDB-lite"/>
    </source>
</evidence>
<sequence length="162" mass="16306">MIRAIESGSLILSNVDRMLGMIAVNARTAPGEPPEAATRAQARGSLARVALSLLVLFGLAFLGCVAMAPGASAHETLAPRAAATAPRLVAPAPGKARAPRDCCGASLFRGCCAHGGQSGLPEAIGGPAFANGATLTFPLLPEPPRASRALAPEPAPPRLRSA</sequence>
<evidence type="ECO:0000256" key="2">
    <source>
        <dbReference type="SAM" id="Phobius"/>
    </source>
</evidence>
<keyword evidence="2" id="KW-1133">Transmembrane helix</keyword>
<comment type="caution">
    <text evidence="3">The sequence shown here is derived from an EMBL/GenBank/DDBJ whole genome shotgun (WGS) entry which is preliminary data.</text>
</comment>
<dbReference type="AlphaFoldDB" id="A0A2W5N9B6"/>
<evidence type="ECO:0000313" key="3">
    <source>
        <dbReference type="EMBL" id="PZQ50082.1"/>
    </source>
</evidence>
<dbReference type="EMBL" id="QFPW01000005">
    <property type="protein sequence ID" value="PZQ50082.1"/>
    <property type="molecule type" value="Genomic_DNA"/>
</dbReference>
<feature type="region of interest" description="Disordered" evidence="1">
    <location>
        <begin position="143"/>
        <end position="162"/>
    </location>
</feature>
<accession>A0A2W5N9B6</accession>